<feature type="compositionally biased region" description="Polar residues" evidence="1">
    <location>
        <begin position="91"/>
        <end position="106"/>
    </location>
</feature>
<evidence type="ECO:0000313" key="3">
    <source>
        <dbReference type="Proteomes" id="UP001381693"/>
    </source>
</evidence>
<gene>
    <name evidence="2" type="ORF">SK128_024975</name>
</gene>
<accession>A0AAN8X4R8</accession>
<evidence type="ECO:0000313" key="2">
    <source>
        <dbReference type="EMBL" id="KAK7072019.1"/>
    </source>
</evidence>
<sequence>MGVSMIGKQRRTPGVLSPREVFFASPPSSPGLMSPTLLSSNATSPSVSQSLPTYSPAKLSRNQKILPHYPGMEYPPVFEPGSYSLCGSPPDHQSNMSQNPSEANLSYSSNELDSACGISQCYPGISDFIDMDQGVQSPISQQFEVPCPDMKPQRSVSVHSTTCASLLPSFNYANPVVTRSPQNLYVSAPTSSRSHHNLFASPGYSANQNIYVVSPTARLSSHQNIYVTSPIATTSHSVQFSTTSPAVYSSRQLIEIPSTSIDGNNSGLCEGSDKYKSSSNICRSEEKGNKESMRPRGPLPKLPGAQTVVTSCSSDPKPHDDDDGEVDGNDSAK</sequence>
<comment type="caution">
    <text evidence="2">The sequence shown here is derived from an EMBL/GenBank/DDBJ whole genome shotgun (WGS) entry which is preliminary data.</text>
</comment>
<feature type="compositionally biased region" description="Basic and acidic residues" evidence="1">
    <location>
        <begin position="283"/>
        <end position="294"/>
    </location>
</feature>
<proteinExistence type="predicted"/>
<feature type="region of interest" description="Disordered" evidence="1">
    <location>
        <begin position="83"/>
        <end position="106"/>
    </location>
</feature>
<reference evidence="2 3" key="1">
    <citation type="submission" date="2023-11" db="EMBL/GenBank/DDBJ databases">
        <title>Halocaridina rubra genome assembly.</title>
        <authorList>
            <person name="Smith C."/>
        </authorList>
    </citation>
    <scope>NUCLEOTIDE SEQUENCE [LARGE SCALE GENOMIC DNA]</scope>
    <source>
        <strain evidence="2">EP-1</strain>
        <tissue evidence="2">Whole</tissue>
    </source>
</reference>
<organism evidence="2 3">
    <name type="scientific">Halocaridina rubra</name>
    <name type="common">Hawaiian red shrimp</name>
    <dbReference type="NCBI Taxonomy" id="373956"/>
    <lineage>
        <taxon>Eukaryota</taxon>
        <taxon>Metazoa</taxon>
        <taxon>Ecdysozoa</taxon>
        <taxon>Arthropoda</taxon>
        <taxon>Crustacea</taxon>
        <taxon>Multicrustacea</taxon>
        <taxon>Malacostraca</taxon>
        <taxon>Eumalacostraca</taxon>
        <taxon>Eucarida</taxon>
        <taxon>Decapoda</taxon>
        <taxon>Pleocyemata</taxon>
        <taxon>Caridea</taxon>
        <taxon>Atyoidea</taxon>
        <taxon>Atyidae</taxon>
        <taxon>Halocaridina</taxon>
    </lineage>
</organism>
<keyword evidence="3" id="KW-1185">Reference proteome</keyword>
<protein>
    <submittedName>
        <fullName evidence="2">Uncharacterized protein</fullName>
    </submittedName>
</protein>
<feature type="compositionally biased region" description="Acidic residues" evidence="1">
    <location>
        <begin position="321"/>
        <end position="333"/>
    </location>
</feature>
<dbReference type="Proteomes" id="UP001381693">
    <property type="component" value="Unassembled WGS sequence"/>
</dbReference>
<name>A0AAN8X4R8_HALRR</name>
<feature type="region of interest" description="Disordered" evidence="1">
    <location>
        <begin position="259"/>
        <end position="333"/>
    </location>
</feature>
<dbReference type="EMBL" id="JAXCGZ010013742">
    <property type="protein sequence ID" value="KAK7072019.1"/>
    <property type="molecule type" value="Genomic_DNA"/>
</dbReference>
<evidence type="ECO:0000256" key="1">
    <source>
        <dbReference type="SAM" id="MobiDB-lite"/>
    </source>
</evidence>
<feature type="region of interest" description="Disordered" evidence="1">
    <location>
        <begin position="1"/>
        <end position="54"/>
    </location>
</feature>
<feature type="compositionally biased region" description="Polar residues" evidence="1">
    <location>
        <begin position="36"/>
        <end position="53"/>
    </location>
</feature>
<dbReference type="AlphaFoldDB" id="A0AAN8X4R8"/>